<keyword evidence="3" id="KW-1185">Reference proteome</keyword>
<keyword evidence="1" id="KW-0732">Signal</keyword>
<comment type="caution">
    <text evidence="2">The sequence shown here is derived from an EMBL/GenBank/DDBJ whole genome shotgun (WGS) entry which is preliminary data.</text>
</comment>
<name>A0AAD7DLT1_MYCRO</name>
<evidence type="ECO:0000313" key="2">
    <source>
        <dbReference type="EMBL" id="KAJ7692571.1"/>
    </source>
</evidence>
<feature type="chain" id="PRO_5042020682" evidence="1">
    <location>
        <begin position="20"/>
        <end position="73"/>
    </location>
</feature>
<sequence>MHTRTLLASALLLAGLASAAPYALETGSAFPATPGLTHAIPGGQGCRDVPDACRGIPEQLLARCAKTFGVQMN</sequence>
<evidence type="ECO:0000313" key="3">
    <source>
        <dbReference type="Proteomes" id="UP001221757"/>
    </source>
</evidence>
<accession>A0AAD7DLT1</accession>
<dbReference type="EMBL" id="JARKIE010000051">
    <property type="protein sequence ID" value="KAJ7692571.1"/>
    <property type="molecule type" value="Genomic_DNA"/>
</dbReference>
<feature type="signal peptide" evidence="1">
    <location>
        <begin position="1"/>
        <end position="19"/>
    </location>
</feature>
<evidence type="ECO:0000256" key="1">
    <source>
        <dbReference type="SAM" id="SignalP"/>
    </source>
</evidence>
<dbReference type="AlphaFoldDB" id="A0AAD7DLT1"/>
<reference evidence="2" key="1">
    <citation type="submission" date="2023-03" db="EMBL/GenBank/DDBJ databases">
        <title>Massive genome expansion in bonnet fungi (Mycena s.s.) driven by repeated elements and novel gene families across ecological guilds.</title>
        <authorList>
            <consortium name="Lawrence Berkeley National Laboratory"/>
            <person name="Harder C.B."/>
            <person name="Miyauchi S."/>
            <person name="Viragh M."/>
            <person name="Kuo A."/>
            <person name="Thoen E."/>
            <person name="Andreopoulos B."/>
            <person name="Lu D."/>
            <person name="Skrede I."/>
            <person name="Drula E."/>
            <person name="Henrissat B."/>
            <person name="Morin E."/>
            <person name="Kohler A."/>
            <person name="Barry K."/>
            <person name="LaButti K."/>
            <person name="Morin E."/>
            <person name="Salamov A."/>
            <person name="Lipzen A."/>
            <person name="Mereny Z."/>
            <person name="Hegedus B."/>
            <person name="Baldrian P."/>
            <person name="Stursova M."/>
            <person name="Weitz H."/>
            <person name="Taylor A."/>
            <person name="Grigoriev I.V."/>
            <person name="Nagy L.G."/>
            <person name="Martin F."/>
            <person name="Kauserud H."/>
        </authorList>
    </citation>
    <scope>NUCLEOTIDE SEQUENCE</scope>
    <source>
        <strain evidence="2">CBHHK067</strain>
    </source>
</reference>
<gene>
    <name evidence="2" type="ORF">B0H17DRAFT_1200393</name>
</gene>
<proteinExistence type="predicted"/>
<dbReference type="Proteomes" id="UP001221757">
    <property type="component" value="Unassembled WGS sequence"/>
</dbReference>
<organism evidence="2 3">
    <name type="scientific">Mycena rosella</name>
    <name type="common">Pink bonnet</name>
    <name type="synonym">Agaricus rosellus</name>
    <dbReference type="NCBI Taxonomy" id="1033263"/>
    <lineage>
        <taxon>Eukaryota</taxon>
        <taxon>Fungi</taxon>
        <taxon>Dikarya</taxon>
        <taxon>Basidiomycota</taxon>
        <taxon>Agaricomycotina</taxon>
        <taxon>Agaricomycetes</taxon>
        <taxon>Agaricomycetidae</taxon>
        <taxon>Agaricales</taxon>
        <taxon>Marasmiineae</taxon>
        <taxon>Mycenaceae</taxon>
        <taxon>Mycena</taxon>
    </lineage>
</organism>
<protein>
    <submittedName>
        <fullName evidence="2">Uncharacterized protein</fullName>
    </submittedName>
</protein>